<sequence>MMEKDPFFNEICSKLAIDSAVRKSAYLQFAEVSRNTILDGDMRHWICCALFTACIKQKIPTVVVSDTFVQGNGISLVKLINECNLNIYTFFEKIEIWFKVSSVPNAIQQKVEVLKRNFQLSQLIYKDFMNMFAKLFKCNDGSTNADEPKTKSRKKASNVPISPQKLFEMCWTLFVCVKGYSPNEKPSDLVASINLLLCCIDLMFTNVININRTDLINTSFPGLPKSLFTASYDAKKEPEINIIDKLSDDSIIKMKSAHWELIIRRFLTDKNFQGEYNNILSVENFESNFKKLNDLYETFILSCGQFDERIFLYAKPAMQQSMNSQLIPQTPLSHHQDVLHHTSSSSKLSPISSYKQNVQKLQALYNQCQPSNALKVLLCSGSDSILNDLAERLERMKETFCTKMMPNGQDRFQIAEALYYRLLENIINSEMKTHGRFDLFINDDVFNQTLIVLCLEIVLFAFSLHKKLTTLLECFNMEAFHFYKLIEVVIRNNKDYFTNDIIKHLKAIEEQCLDSLAWVSGSLLWQKIGEINGKLPTNQEVSTSQPSNSQNSSPSQTPKSIKLFFRKFYQLAHLRLQDLHKNLQFTNNTDLLRKIWTLFEYAILEHTSLMKDRHLDQILMCCVYVLCKIRPNENRHTFADIMKFYRNQPQSDSHIYRSVFIEYVQTDKANEMQEPKASAAEPEVVNGRNTIYGTESRGDIIYFYNKIFVPKMQQFAMRFSTSSQNNLLLSPLPQSRPLISPRKKISPYHDVYVQPLTKQSILSPSARTLTFTIEQSPSKDLQKINSMINQNKKASVAKRFMMDTEDDFRPAKVSKDSSLQLRLLIDREEISN</sequence>
<dbReference type="AlphaFoldDB" id="A0A9J6C883"/>
<evidence type="ECO:0000313" key="10">
    <source>
        <dbReference type="EMBL" id="KAG5678364.1"/>
    </source>
</evidence>
<dbReference type="InterPro" id="IPR002720">
    <property type="entry name" value="RB_A"/>
</dbReference>
<evidence type="ECO:0000256" key="7">
    <source>
        <dbReference type="ARBA" id="ARBA00023306"/>
    </source>
</evidence>
<dbReference type="SMART" id="SM01367">
    <property type="entry name" value="DUF3452"/>
    <property type="match status" value="1"/>
</dbReference>
<comment type="subcellular location">
    <subcellularLocation>
        <location evidence="1">Nucleus</location>
    </subcellularLocation>
</comment>
<dbReference type="GO" id="GO:2000134">
    <property type="term" value="P:negative regulation of G1/S transition of mitotic cell cycle"/>
    <property type="evidence" value="ECO:0007669"/>
    <property type="project" value="TreeGrafter"/>
</dbReference>
<keyword evidence="7" id="KW-0131">Cell cycle</keyword>
<dbReference type="SUPFAM" id="SSF47954">
    <property type="entry name" value="Cyclin-like"/>
    <property type="match status" value="2"/>
</dbReference>
<comment type="caution">
    <text evidence="10">The sequence shown here is derived from an EMBL/GenBank/DDBJ whole genome shotgun (WGS) entry which is preliminary data.</text>
</comment>
<accession>A0A9J6C883</accession>
<gene>
    <name evidence="10" type="ORF">PVAND_008046</name>
</gene>
<dbReference type="Pfam" id="PF01858">
    <property type="entry name" value="RB_A"/>
    <property type="match status" value="1"/>
</dbReference>
<keyword evidence="11" id="KW-1185">Reference proteome</keyword>
<keyword evidence="5" id="KW-0804">Transcription</keyword>
<reference evidence="10" key="1">
    <citation type="submission" date="2021-03" db="EMBL/GenBank/DDBJ databases">
        <title>Chromosome level genome of the anhydrobiotic midge Polypedilum vanderplanki.</title>
        <authorList>
            <person name="Yoshida Y."/>
            <person name="Kikawada T."/>
            <person name="Gusev O."/>
        </authorList>
    </citation>
    <scope>NUCLEOTIDE SEQUENCE</scope>
    <source>
        <strain evidence="10">NIAS01</strain>
        <tissue evidence="10">Whole body or cell culture</tissue>
    </source>
</reference>
<keyword evidence="3" id="KW-0678">Repressor</keyword>
<dbReference type="SMART" id="SM01368">
    <property type="entry name" value="RB_A"/>
    <property type="match status" value="1"/>
</dbReference>
<dbReference type="Gene3D" id="1.10.472.10">
    <property type="entry name" value="Cyclin-like"/>
    <property type="match status" value="2"/>
</dbReference>
<dbReference type="GO" id="GO:0006357">
    <property type="term" value="P:regulation of transcription by RNA polymerase II"/>
    <property type="evidence" value="ECO:0007669"/>
    <property type="project" value="InterPro"/>
</dbReference>
<dbReference type="GO" id="GO:0005667">
    <property type="term" value="C:transcription regulator complex"/>
    <property type="evidence" value="ECO:0007669"/>
    <property type="project" value="TreeGrafter"/>
</dbReference>
<evidence type="ECO:0000256" key="6">
    <source>
        <dbReference type="ARBA" id="ARBA00023242"/>
    </source>
</evidence>
<dbReference type="GO" id="GO:0000977">
    <property type="term" value="F:RNA polymerase II transcription regulatory region sequence-specific DNA binding"/>
    <property type="evidence" value="ECO:0007669"/>
    <property type="project" value="TreeGrafter"/>
</dbReference>
<dbReference type="InterPro" id="IPR024599">
    <property type="entry name" value="RB_N"/>
</dbReference>
<organism evidence="10 11">
    <name type="scientific">Polypedilum vanderplanki</name>
    <name type="common">Sleeping chironomid midge</name>
    <dbReference type="NCBI Taxonomy" id="319348"/>
    <lineage>
        <taxon>Eukaryota</taxon>
        <taxon>Metazoa</taxon>
        <taxon>Ecdysozoa</taxon>
        <taxon>Arthropoda</taxon>
        <taxon>Hexapoda</taxon>
        <taxon>Insecta</taxon>
        <taxon>Pterygota</taxon>
        <taxon>Neoptera</taxon>
        <taxon>Endopterygota</taxon>
        <taxon>Diptera</taxon>
        <taxon>Nematocera</taxon>
        <taxon>Chironomoidea</taxon>
        <taxon>Chironomidae</taxon>
        <taxon>Chironominae</taxon>
        <taxon>Polypedilum</taxon>
        <taxon>Polypedilum</taxon>
    </lineage>
</organism>
<evidence type="ECO:0000259" key="9">
    <source>
        <dbReference type="SMART" id="SM01368"/>
    </source>
</evidence>
<feature type="domain" description="Retinoblastoma-associated protein N-terminal" evidence="8">
    <location>
        <begin position="57"/>
        <end position="206"/>
    </location>
</feature>
<evidence type="ECO:0000313" key="11">
    <source>
        <dbReference type="Proteomes" id="UP001107558"/>
    </source>
</evidence>
<dbReference type="OrthoDB" id="844594at2759"/>
<keyword evidence="4" id="KW-0805">Transcription regulation</keyword>
<dbReference type="InterPro" id="IPR028309">
    <property type="entry name" value="RB_fam"/>
</dbReference>
<dbReference type="EMBL" id="JADBJN010000002">
    <property type="protein sequence ID" value="KAG5678364.1"/>
    <property type="molecule type" value="Genomic_DNA"/>
</dbReference>
<dbReference type="Pfam" id="PF01857">
    <property type="entry name" value="RB_B"/>
    <property type="match status" value="1"/>
</dbReference>
<comment type="similarity">
    <text evidence="2">Belongs to the retinoblastoma protein (RB) family.</text>
</comment>
<evidence type="ECO:0000256" key="3">
    <source>
        <dbReference type="ARBA" id="ARBA00022491"/>
    </source>
</evidence>
<evidence type="ECO:0000256" key="4">
    <source>
        <dbReference type="ARBA" id="ARBA00023015"/>
    </source>
</evidence>
<dbReference type="Gene3D" id="1.10.472.140">
    <property type="match status" value="1"/>
</dbReference>
<evidence type="ECO:0000256" key="2">
    <source>
        <dbReference type="ARBA" id="ARBA00009475"/>
    </source>
</evidence>
<dbReference type="InterPro" id="IPR002719">
    <property type="entry name" value="RB_B"/>
</dbReference>
<feature type="domain" description="Retinoblastoma-associated protein A-box" evidence="9">
    <location>
        <begin position="349"/>
        <end position="528"/>
    </location>
</feature>
<protein>
    <submittedName>
        <fullName evidence="10">Uncharacterized protein</fullName>
    </submittedName>
</protein>
<proteinExistence type="inferred from homology"/>
<dbReference type="GO" id="GO:0005634">
    <property type="term" value="C:nucleus"/>
    <property type="evidence" value="ECO:0007669"/>
    <property type="project" value="UniProtKB-SubCell"/>
</dbReference>
<dbReference type="GO" id="GO:0030154">
    <property type="term" value="P:cell differentiation"/>
    <property type="evidence" value="ECO:0007669"/>
    <property type="project" value="TreeGrafter"/>
</dbReference>
<dbReference type="Pfam" id="PF11934">
    <property type="entry name" value="DUF3452"/>
    <property type="match status" value="1"/>
</dbReference>
<keyword evidence="6" id="KW-0539">Nucleus</keyword>
<name>A0A9J6C883_POLVA</name>
<evidence type="ECO:0000259" key="8">
    <source>
        <dbReference type="SMART" id="SM01367"/>
    </source>
</evidence>
<evidence type="ECO:0000256" key="1">
    <source>
        <dbReference type="ARBA" id="ARBA00004123"/>
    </source>
</evidence>
<dbReference type="PANTHER" id="PTHR13742:SF17">
    <property type="entry name" value="RE32990P-RELATED"/>
    <property type="match status" value="1"/>
</dbReference>
<dbReference type="Proteomes" id="UP001107558">
    <property type="component" value="Chromosome 2"/>
</dbReference>
<dbReference type="PANTHER" id="PTHR13742">
    <property type="entry name" value="RETINOBLASTOMA-ASSOCIATED PROTEIN RB -RELATED"/>
    <property type="match status" value="1"/>
</dbReference>
<dbReference type="InterPro" id="IPR036915">
    <property type="entry name" value="Cyclin-like_sf"/>
</dbReference>
<evidence type="ECO:0000256" key="5">
    <source>
        <dbReference type="ARBA" id="ARBA00023163"/>
    </source>
</evidence>
<dbReference type="GO" id="GO:0000785">
    <property type="term" value="C:chromatin"/>
    <property type="evidence" value="ECO:0007669"/>
    <property type="project" value="TreeGrafter"/>
</dbReference>